<dbReference type="CDD" id="cd01004">
    <property type="entry name" value="PBP2_MidA_like"/>
    <property type="match status" value="1"/>
</dbReference>
<evidence type="ECO:0000256" key="1">
    <source>
        <dbReference type="ARBA" id="ARBA00004196"/>
    </source>
</evidence>
<dbReference type="InterPro" id="IPR001638">
    <property type="entry name" value="Solute-binding_3/MltF_N"/>
</dbReference>
<feature type="region of interest" description="Disordered" evidence="5">
    <location>
        <begin position="1"/>
        <end position="22"/>
    </location>
</feature>
<keyword evidence="8" id="KW-1185">Reference proteome</keyword>
<evidence type="ECO:0000256" key="5">
    <source>
        <dbReference type="SAM" id="MobiDB-lite"/>
    </source>
</evidence>
<evidence type="ECO:0000259" key="6">
    <source>
        <dbReference type="SMART" id="SM00062"/>
    </source>
</evidence>
<sequence length="333" mass="34478">MAVNVSDLKQAAGDATQREEEATVNAGCHIRRGRLWRVVGVLAATSALALSGCASNTEGGGGGGGGETKTTTAATAEKVDAIANTVPEPIKSSGKLIIGTDPSYPPNEFKDPAGKIIGFDVDLMNAIAATLGLTPEYRASLFDKIIPSVQGGNYNVGMSSFTDSKKREEQVDFVTYFKAGSAWAQKVGAGINPDDACGKKIAVQTATVQDTEEMPARSKKCTDAGKPAINVVKFDDQTAATSAVMLGQADAMSADSPVTAYAIKQSDGKLEAAGEIFDSAPYGWAVQKGSPLAQSLQQALQHLIDSGAYKQVAANWGAENGMIDKPVINGAVS</sequence>
<dbReference type="InterPro" id="IPR018313">
    <property type="entry name" value="SBP_3_CS"/>
</dbReference>
<dbReference type="Pfam" id="PF00497">
    <property type="entry name" value="SBP_bac_3"/>
    <property type="match status" value="1"/>
</dbReference>
<feature type="domain" description="Solute-binding protein family 3/N-terminal" evidence="6">
    <location>
        <begin position="95"/>
        <end position="320"/>
    </location>
</feature>
<dbReference type="PROSITE" id="PS01039">
    <property type="entry name" value="SBP_BACTERIAL_3"/>
    <property type="match status" value="1"/>
</dbReference>
<dbReference type="PANTHER" id="PTHR35936:SF17">
    <property type="entry name" value="ARGININE-BINDING EXTRACELLULAR PROTEIN ARTP"/>
    <property type="match status" value="1"/>
</dbReference>
<dbReference type="SUPFAM" id="SSF53850">
    <property type="entry name" value="Periplasmic binding protein-like II"/>
    <property type="match status" value="1"/>
</dbReference>
<evidence type="ECO:0000256" key="2">
    <source>
        <dbReference type="ARBA" id="ARBA00010333"/>
    </source>
</evidence>
<dbReference type="SMART" id="SM00062">
    <property type="entry name" value="PBPb"/>
    <property type="match status" value="1"/>
</dbReference>
<dbReference type="EMBL" id="AP022567">
    <property type="protein sequence ID" value="BBX36986.1"/>
    <property type="molecule type" value="Genomic_DNA"/>
</dbReference>
<dbReference type="PANTHER" id="PTHR35936">
    <property type="entry name" value="MEMBRANE-BOUND LYTIC MUREIN TRANSGLYCOSYLASE F"/>
    <property type="match status" value="1"/>
</dbReference>
<evidence type="ECO:0000313" key="7">
    <source>
        <dbReference type="EMBL" id="BBX36986.1"/>
    </source>
</evidence>
<proteinExistence type="inferred from homology"/>
<organism evidence="7 8">
    <name type="scientific">Mycolicibacterium mageritense</name>
    <name type="common">Mycobacterium mageritense</name>
    <dbReference type="NCBI Taxonomy" id="53462"/>
    <lineage>
        <taxon>Bacteria</taxon>
        <taxon>Bacillati</taxon>
        <taxon>Actinomycetota</taxon>
        <taxon>Actinomycetes</taxon>
        <taxon>Mycobacteriales</taxon>
        <taxon>Mycobacteriaceae</taxon>
        <taxon>Mycolicibacterium</taxon>
    </lineage>
</organism>
<name>A0ABN5YG38_MYCME</name>
<gene>
    <name evidence="7" type="ORF">MMAGJ_62680</name>
</gene>
<dbReference type="Gene3D" id="3.40.190.10">
    <property type="entry name" value="Periplasmic binding protein-like II"/>
    <property type="match status" value="2"/>
</dbReference>
<evidence type="ECO:0000313" key="8">
    <source>
        <dbReference type="Proteomes" id="UP000465622"/>
    </source>
</evidence>
<protein>
    <submittedName>
        <fullName evidence="7">ABC transporter substrate-binding protein</fullName>
    </submittedName>
</protein>
<keyword evidence="3" id="KW-0732">Signal</keyword>
<evidence type="ECO:0000256" key="3">
    <source>
        <dbReference type="ARBA" id="ARBA00022729"/>
    </source>
</evidence>
<comment type="subcellular location">
    <subcellularLocation>
        <location evidence="1">Cell envelope</location>
    </subcellularLocation>
</comment>
<dbReference type="Proteomes" id="UP000465622">
    <property type="component" value="Chromosome"/>
</dbReference>
<accession>A0ABN5YG38</accession>
<dbReference type="RefSeq" id="WP_230023475.1">
    <property type="nucleotide sequence ID" value="NZ_AP022567.1"/>
</dbReference>
<reference evidence="7 8" key="1">
    <citation type="journal article" date="2019" name="Emerg. Microbes Infect.">
        <title>Comprehensive subspecies identification of 175 nontuberculous mycobacteria species based on 7547 genomic profiles.</title>
        <authorList>
            <person name="Matsumoto Y."/>
            <person name="Kinjo T."/>
            <person name="Motooka D."/>
            <person name="Nabeya D."/>
            <person name="Jung N."/>
            <person name="Uechi K."/>
            <person name="Horii T."/>
            <person name="Iida T."/>
            <person name="Fujita J."/>
            <person name="Nakamura S."/>
        </authorList>
    </citation>
    <scope>NUCLEOTIDE SEQUENCE [LARGE SCALE GENOMIC DNA]</scope>
    <source>
        <strain evidence="7 8">JCM 12375</strain>
    </source>
</reference>
<evidence type="ECO:0000256" key="4">
    <source>
        <dbReference type="RuleBase" id="RU003744"/>
    </source>
</evidence>
<comment type="similarity">
    <text evidence="2 4">Belongs to the bacterial solute-binding protein 3 family.</text>
</comment>